<dbReference type="AlphaFoldDB" id="A0A158PMV3"/>
<evidence type="ECO:0000256" key="4">
    <source>
        <dbReference type="ARBA" id="ARBA00023163"/>
    </source>
</evidence>
<sequence>MIIIKIELQDECNNSNNNKESERRVEEKPPYSYAQLIVQAIMSQPNHQITLSGIYAFITSRYPWYRATDKGWQNSIRHNLSLNRYFVKVARAHDEPGKGSFWRMEPSSAQRNIEMAYKKRKLKTFKGTTQSTSNTDNKNSTLTAAATANNSNGSSAGSSSIAFVDYSNCSEEMFQSFDTNSRESGCNLKVVFNYDDTISRDSTSLTTTDNNNHIYNNSPRGKICFDVDDVNNEDELSEALNIDVDDSKLYQQQHNNKSISNVSSPLTLLDDFTQQHQQQHSSLMNNNENSSVIMADYESLCEESLRYVQSAPCSPRGVFSRREVHVNGSTNTSNYHYYSAPGSATFRVRQSVKDGRSRLQLCHSPPEYRSFNLNSLGYRSTWQHLHPYQRGGTKSLSTTPVRELLHGGGSTGIHLEELKRDLRMLSSPLSSSSKHIHMNTPSSSSASSINNTHQLNVSYSNKPTTTTTSNHSLFLSANSVNNNNNLLTDNITDTTTTTTTNNTDSNSIKNNTSISDNDGVLSSPATTAISSSSSNNSSISVFESKQKSPSLSVSASASSAASSTISIYHNTSVQQPLCAHKYRHLFELNRLKSTSPSTATDQLLYIDTTAAISNTNNDNNPHPISTHSPSSNNAINVITAMPTSSSSSAIQHNISTGDKYRFVSNSNDMNNNSGCANNDNNMTIKLAAVSRGSDSTNALPVVSRKYGVDESVKSSGTREFCSSLSDYSNKMKHRIGEQHQQKRAKKRYLTSSSSCNSIASLLLVNDNAISSSDASTNPVSDNKDDSSDDDMKKVLRSGEPIEAKDIRMDDDIENNRQLEEAVTEKSNIGVTASSADDRFVATPSAVDDVSRKTVSGIMSTADIPSNPSSTSKCANATVSNAMFVNKTPPAAFNTNTSGTLFHGNVQKTSSPFESVTSAAAAHGGAFSASIASSTHSGCIERTTALASAAANDEATAASRVQFPTTNTTSCELNRNCSAFSDLYAFLLATQQRQQQQFMQQNEQLFSAIQSYVDLHMHLTGTPLTALQISHLLGLSSSTSSCSSPSTVSATNLSLNLPQISNSNPPIPPQLSPLSMVSSTSHPSTTNPQATFESSEAAGNSLSLLAAFLPTALTQTSATLNDNGNGISLLPQNLLLMQQLMSAAGSGGAAATAAWIPALPVQQTATPPAHATAFSFSPALVVQSSIASSPTTQSLITNISFNP</sequence>
<dbReference type="SUPFAM" id="SSF46785">
    <property type="entry name" value="Winged helix' DNA-binding domain"/>
    <property type="match status" value="1"/>
</dbReference>
<feature type="domain" description="Fork-head" evidence="8">
    <location>
        <begin position="28"/>
        <end position="123"/>
    </location>
</feature>
<keyword evidence="2" id="KW-0805">Transcription regulation</keyword>
<dbReference type="InterPro" id="IPR036388">
    <property type="entry name" value="WH-like_DNA-bd_sf"/>
</dbReference>
<dbReference type="Gene3D" id="1.10.10.10">
    <property type="entry name" value="Winged helix-like DNA-binding domain superfamily/Winged helix DNA-binding domain"/>
    <property type="match status" value="1"/>
</dbReference>
<dbReference type="SMART" id="SM00339">
    <property type="entry name" value="FH"/>
    <property type="match status" value="1"/>
</dbReference>
<dbReference type="Pfam" id="PF00250">
    <property type="entry name" value="Forkhead"/>
    <property type="match status" value="1"/>
</dbReference>
<evidence type="ECO:0000256" key="5">
    <source>
        <dbReference type="ARBA" id="ARBA00023242"/>
    </source>
</evidence>
<dbReference type="GO" id="GO:0005634">
    <property type="term" value="C:nucleus"/>
    <property type="evidence" value="ECO:0007669"/>
    <property type="project" value="UniProtKB-SubCell"/>
</dbReference>
<evidence type="ECO:0000256" key="2">
    <source>
        <dbReference type="ARBA" id="ARBA00023015"/>
    </source>
</evidence>
<dbReference type="GO" id="GO:0043565">
    <property type="term" value="F:sequence-specific DNA binding"/>
    <property type="evidence" value="ECO:0007669"/>
    <property type="project" value="InterPro"/>
</dbReference>
<keyword evidence="10" id="KW-1185">Reference proteome</keyword>
<dbReference type="WBParaSite" id="ASIM_0001026801-mRNA-1">
    <property type="protein sequence ID" value="ASIM_0001026801-mRNA-1"/>
    <property type="gene ID" value="ASIM_0001026801"/>
</dbReference>
<dbReference type="OrthoDB" id="691130at2759"/>
<dbReference type="InterPro" id="IPR001766">
    <property type="entry name" value="Fork_head_dom"/>
</dbReference>
<dbReference type="PRINTS" id="PR00053">
    <property type="entry name" value="FORKHEAD"/>
</dbReference>
<dbReference type="PANTHER" id="PTHR45881">
    <property type="entry name" value="CHECKPOINT SUPPRESSOR 1-LIKE, ISOFORM A-RELATED"/>
    <property type="match status" value="1"/>
</dbReference>
<dbReference type="PROSITE" id="PS00658">
    <property type="entry name" value="FORK_HEAD_2"/>
    <property type="match status" value="1"/>
</dbReference>
<accession>A0A158PMV3</accession>
<feature type="region of interest" description="Disordered" evidence="7">
    <location>
        <begin position="429"/>
        <end position="450"/>
    </location>
</feature>
<evidence type="ECO:0000313" key="11">
    <source>
        <dbReference type="WBParaSite" id="ASIM_0001026801-mRNA-1"/>
    </source>
</evidence>
<comment type="subcellular location">
    <subcellularLocation>
        <location evidence="1 6">Nucleus</location>
    </subcellularLocation>
</comment>
<feature type="compositionally biased region" description="Polar residues" evidence="7">
    <location>
        <begin position="770"/>
        <end position="779"/>
    </location>
</feature>
<evidence type="ECO:0000259" key="8">
    <source>
        <dbReference type="PROSITE" id="PS50039"/>
    </source>
</evidence>
<reference evidence="9 10" key="2">
    <citation type="submission" date="2018-11" db="EMBL/GenBank/DDBJ databases">
        <authorList>
            <consortium name="Pathogen Informatics"/>
        </authorList>
    </citation>
    <scope>NUCLEOTIDE SEQUENCE [LARGE SCALE GENOMIC DNA]</scope>
</reference>
<proteinExistence type="predicted"/>
<protein>
    <submittedName>
        <fullName evidence="11">Forkhead domain 68A (inferred by orthology to a D. melanogaster protein)</fullName>
    </submittedName>
</protein>
<evidence type="ECO:0000256" key="3">
    <source>
        <dbReference type="ARBA" id="ARBA00023125"/>
    </source>
</evidence>
<dbReference type="GO" id="GO:0003700">
    <property type="term" value="F:DNA-binding transcription factor activity"/>
    <property type="evidence" value="ECO:0007669"/>
    <property type="project" value="InterPro"/>
</dbReference>
<dbReference type="PROSITE" id="PS00657">
    <property type="entry name" value="FORK_HEAD_1"/>
    <property type="match status" value="1"/>
</dbReference>
<dbReference type="InterPro" id="IPR018122">
    <property type="entry name" value="TF_fork_head_CS_1"/>
</dbReference>
<evidence type="ECO:0000256" key="1">
    <source>
        <dbReference type="ARBA" id="ARBA00004123"/>
    </source>
</evidence>
<feature type="region of interest" description="Disordered" evidence="7">
    <location>
        <begin position="770"/>
        <end position="803"/>
    </location>
</feature>
<dbReference type="GO" id="GO:0006357">
    <property type="term" value="P:regulation of transcription by RNA polymerase II"/>
    <property type="evidence" value="ECO:0007669"/>
    <property type="project" value="UniProtKB-ARBA"/>
</dbReference>
<dbReference type="PANTHER" id="PTHR45881:SF6">
    <property type="entry name" value="FORK-HEAD DOMAIN-CONTAINING PROTEIN"/>
    <property type="match status" value="1"/>
</dbReference>
<evidence type="ECO:0000256" key="6">
    <source>
        <dbReference type="PROSITE-ProRule" id="PRU00089"/>
    </source>
</evidence>
<feature type="compositionally biased region" description="Basic and acidic residues" evidence="7">
    <location>
        <begin position="781"/>
        <end position="793"/>
    </location>
</feature>
<dbReference type="PROSITE" id="PS50039">
    <property type="entry name" value="FORK_HEAD_3"/>
    <property type="match status" value="1"/>
</dbReference>
<feature type="compositionally biased region" description="Polar residues" evidence="7">
    <location>
        <begin position="1075"/>
        <end position="1091"/>
    </location>
</feature>
<evidence type="ECO:0000313" key="9">
    <source>
        <dbReference type="EMBL" id="VDK42155.1"/>
    </source>
</evidence>
<dbReference type="CDD" id="cd20026">
    <property type="entry name" value="FH_FOXK"/>
    <property type="match status" value="1"/>
</dbReference>
<keyword evidence="4" id="KW-0804">Transcription</keyword>
<evidence type="ECO:0000256" key="7">
    <source>
        <dbReference type="SAM" id="MobiDB-lite"/>
    </source>
</evidence>
<feature type="region of interest" description="Disordered" evidence="7">
    <location>
        <begin position="1059"/>
        <end position="1091"/>
    </location>
</feature>
<reference evidence="11" key="1">
    <citation type="submission" date="2016-04" db="UniProtKB">
        <authorList>
            <consortium name="WormBaseParasite"/>
        </authorList>
    </citation>
    <scope>IDENTIFICATION</scope>
</reference>
<organism evidence="11">
    <name type="scientific">Anisakis simplex</name>
    <name type="common">Herring worm</name>
    <dbReference type="NCBI Taxonomy" id="6269"/>
    <lineage>
        <taxon>Eukaryota</taxon>
        <taxon>Metazoa</taxon>
        <taxon>Ecdysozoa</taxon>
        <taxon>Nematoda</taxon>
        <taxon>Chromadorea</taxon>
        <taxon>Rhabditida</taxon>
        <taxon>Spirurina</taxon>
        <taxon>Ascaridomorpha</taxon>
        <taxon>Ascaridoidea</taxon>
        <taxon>Anisakidae</taxon>
        <taxon>Anisakis</taxon>
        <taxon>Anisakis simplex complex</taxon>
    </lineage>
</organism>
<keyword evidence="3 6" id="KW-0238">DNA-binding</keyword>
<keyword evidence="5 6" id="KW-0539">Nucleus</keyword>
<name>A0A158PMV3_ANISI</name>
<feature type="region of interest" description="Disordered" evidence="7">
    <location>
        <begin position="493"/>
        <end position="537"/>
    </location>
</feature>
<dbReference type="FunFam" id="1.10.10.10:FF:000030">
    <property type="entry name" value="Forkhead box protein K2"/>
    <property type="match status" value="1"/>
</dbReference>
<gene>
    <name evidence="9" type="ORF">ASIM_LOCUS9999</name>
</gene>
<dbReference type="InterPro" id="IPR030456">
    <property type="entry name" value="TF_fork_head_CS_2"/>
</dbReference>
<feature type="DNA-binding region" description="Fork-head" evidence="6">
    <location>
        <begin position="28"/>
        <end position="123"/>
    </location>
</feature>
<dbReference type="InterPro" id="IPR036390">
    <property type="entry name" value="WH_DNA-bd_sf"/>
</dbReference>
<dbReference type="EMBL" id="UYRR01030979">
    <property type="protein sequence ID" value="VDK42155.1"/>
    <property type="molecule type" value="Genomic_DNA"/>
</dbReference>
<evidence type="ECO:0000313" key="10">
    <source>
        <dbReference type="Proteomes" id="UP000267096"/>
    </source>
</evidence>
<dbReference type="Proteomes" id="UP000267096">
    <property type="component" value="Unassembled WGS sequence"/>
</dbReference>